<evidence type="ECO:0000313" key="1">
    <source>
        <dbReference type="EMBL" id="KAK6775011.1"/>
    </source>
</evidence>
<proteinExistence type="predicted"/>
<sequence>MEKSHENVEAFGWAARDTSGVLSPFNF</sequence>
<dbReference type="AlphaFoldDB" id="A0AAN8T0J9"/>
<keyword evidence="2" id="KW-1185">Reference proteome</keyword>
<reference evidence="1 2" key="1">
    <citation type="submission" date="2024-02" db="EMBL/GenBank/DDBJ databases">
        <title>de novo genome assembly of Solanum bulbocastanum strain 11H21.</title>
        <authorList>
            <person name="Hosaka A.J."/>
        </authorList>
    </citation>
    <scope>NUCLEOTIDE SEQUENCE [LARGE SCALE GENOMIC DNA]</scope>
    <source>
        <tissue evidence="1">Young leaves</tissue>
    </source>
</reference>
<evidence type="ECO:0008006" key="3">
    <source>
        <dbReference type="Google" id="ProtNLM"/>
    </source>
</evidence>
<name>A0AAN8T0J9_SOLBU</name>
<accession>A0AAN8T0J9</accession>
<gene>
    <name evidence="1" type="ORF">RDI58_026012</name>
</gene>
<comment type="caution">
    <text evidence="1">The sequence shown here is derived from an EMBL/GenBank/DDBJ whole genome shotgun (WGS) entry which is preliminary data.</text>
</comment>
<dbReference type="EMBL" id="JBANQN010000011">
    <property type="protein sequence ID" value="KAK6775011.1"/>
    <property type="molecule type" value="Genomic_DNA"/>
</dbReference>
<organism evidence="1 2">
    <name type="scientific">Solanum bulbocastanum</name>
    <name type="common">Wild potato</name>
    <dbReference type="NCBI Taxonomy" id="147425"/>
    <lineage>
        <taxon>Eukaryota</taxon>
        <taxon>Viridiplantae</taxon>
        <taxon>Streptophyta</taxon>
        <taxon>Embryophyta</taxon>
        <taxon>Tracheophyta</taxon>
        <taxon>Spermatophyta</taxon>
        <taxon>Magnoliopsida</taxon>
        <taxon>eudicotyledons</taxon>
        <taxon>Gunneridae</taxon>
        <taxon>Pentapetalae</taxon>
        <taxon>asterids</taxon>
        <taxon>lamiids</taxon>
        <taxon>Solanales</taxon>
        <taxon>Solanaceae</taxon>
        <taxon>Solanoideae</taxon>
        <taxon>Solaneae</taxon>
        <taxon>Solanum</taxon>
    </lineage>
</organism>
<evidence type="ECO:0000313" key="2">
    <source>
        <dbReference type="Proteomes" id="UP001371456"/>
    </source>
</evidence>
<protein>
    <recommendedName>
        <fullName evidence="3">Cinnamyl alcohol dehydrogenase</fullName>
    </recommendedName>
</protein>
<dbReference type="Proteomes" id="UP001371456">
    <property type="component" value="Unassembled WGS sequence"/>
</dbReference>